<dbReference type="PANTHER" id="PTHR43273:SF3">
    <property type="entry name" value="ANAEROBIC SULFATASE-MATURATING ENZYME HOMOLOG ASLB-RELATED"/>
    <property type="match status" value="1"/>
</dbReference>
<dbReference type="InterPro" id="IPR000385">
    <property type="entry name" value="MoaA_NifB_PqqE_Fe-S-bd_CS"/>
</dbReference>
<keyword evidence="3" id="KW-0949">S-adenosyl-L-methionine</keyword>
<evidence type="ECO:0000256" key="4">
    <source>
        <dbReference type="ARBA" id="ARBA00022723"/>
    </source>
</evidence>
<dbReference type="SFLD" id="SFLDG01386">
    <property type="entry name" value="main_SPASM_domain-containing"/>
    <property type="match status" value="1"/>
</dbReference>
<dbReference type="NCBIfam" id="TIGR03978">
    <property type="entry name" value="rSAM_paired_1"/>
    <property type="match status" value="1"/>
</dbReference>
<dbReference type="InterPro" id="IPR013785">
    <property type="entry name" value="Aldolase_TIM"/>
</dbReference>
<comment type="cofactor">
    <cofactor evidence="1">
        <name>[4Fe-4S] cluster</name>
        <dbReference type="ChEBI" id="CHEBI:49883"/>
    </cofactor>
</comment>
<dbReference type="PROSITE" id="PS01305">
    <property type="entry name" value="MOAA_NIFB_PQQE"/>
    <property type="match status" value="1"/>
</dbReference>
<dbReference type="GO" id="GO:0051539">
    <property type="term" value="F:4 iron, 4 sulfur cluster binding"/>
    <property type="evidence" value="ECO:0007669"/>
    <property type="project" value="UniProtKB-KW"/>
</dbReference>
<gene>
    <name evidence="9" type="ORF">HMPREF3233_01825</name>
</gene>
<keyword evidence="5" id="KW-0408">Iron</keyword>
<dbReference type="PROSITE" id="PS51918">
    <property type="entry name" value="RADICAL_SAM"/>
    <property type="match status" value="1"/>
</dbReference>
<dbReference type="SFLD" id="SFLDS00029">
    <property type="entry name" value="Radical_SAM"/>
    <property type="match status" value="1"/>
</dbReference>
<evidence type="ECO:0000256" key="5">
    <source>
        <dbReference type="ARBA" id="ARBA00023004"/>
    </source>
</evidence>
<dbReference type="Gene3D" id="3.20.20.70">
    <property type="entry name" value="Aldolase class I"/>
    <property type="match status" value="1"/>
</dbReference>
<dbReference type="SFLD" id="SFLDG01067">
    <property type="entry name" value="SPASM/twitch_domain_containing"/>
    <property type="match status" value="1"/>
</dbReference>
<dbReference type="InterPro" id="IPR024023">
    <property type="entry name" value="rSAM_paired_HxsB"/>
</dbReference>
<dbReference type="Proteomes" id="UP000070226">
    <property type="component" value="Unassembled WGS sequence"/>
</dbReference>
<evidence type="ECO:0000259" key="8">
    <source>
        <dbReference type="PROSITE" id="PS51918"/>
    </source>
</evidence>
<proteinExistence type="inferred from homology"/>
<dbReference type="SFLD" id="SFLDG01384">
    <property type="entry name" value="thioether_bond_formation_requi"/>
    <property type="match status" value="1"/>
</dbReference>
<comment type="caution">
    <text evidence="9">The sequence shown here is derived from an EMBL/GenBank/DDBJ whole genome shotgun (WGS) entry which is preliminary data.</text>
</comment>
<dbReference type="InterPro" id="IPR023867">
    <property type="entry name" value="Sulphatase_maturase_rSAM"/>
</dbReference>
<dbReference type="InterPro" id="IPR058240">
    <property type="entry name" value="rSAM_sf"/>
</dbReference>
<keyword evidence="2" id="KW-0004">4Fe-4S</keyword>
<organism evidence="9">
    <name type="scientific">Veillonella atypica</name>
    <dbReference type="NCBI Taxonomy" id="39777"/>
    <lineage>
        <taxon>Bacteria</taxon>
        <taxon>Bacillati</taxon>
        <taxon>Bacillota</taxon>
        <taxon>Negativicutes</taxon>
        <taxon>Veillonellales</taxon>
        <taxon>Veillonellaceae</taxon>
        <taxon>Veillonella</taxon>
    </lineage>
</organism>
<name>A0A133S1F8_9FIRM</name>
<dbReference type="GO" id="GO:0016491">
    <property type="term" value="F:oxidoreductase activity"/>
    <property type="evidence" value="ECO:0007669"/>
    <property type="project" value="InterPro"/>
</dbReference>
<dbReference type="SUPFAM" id="SSF102114">
    <property type="entry name" value="Radical SAM enzymes"/>
    <property type="match status" value="1"/>
</dbReference>
<evidence type="ECO:0000256" key="1">
    <source>
        <dbReference type="ARBA" id="ARBA00001966"/>
    </source>
</evidence>
<evidence type="ECO:0000256" key="3">
    <source>
        <dbReference type="ARBA" id="ARBA00022691"/>
    </source>
</evidence>
<sequence length="478" mass="54743">MSVLPELHYLPFWFTELSNGIMVLVNQGGEHLFINLDDFNHILNKDIDRNSDFYFALKDKQFLADDYDLEIQLDVLANQLKSRKAYLDDFTSLHMIVVTARCNFNCRYCHASSANEKEHDLDLDWPTAKLIVNKIFESPSPIIKIEFQGGEPLLNWPIIQDIVEYAEIVNRIAKRQLEFVICTNLTLITKEILEYCKSHDIAISTSLDGNQEIQNYNRKPRGPIDGYKVFEEKLALTRSILGQDGASPLLTVSKTNLNRLPLVVDEYIKHDFHGIFIRALNPYGNAVDNVNTLGYSTEEFLKAYKNALNYIIQKNIEGYYFVEYYAALLLERILTPFSTGFVDLQSPCGNIISGVIYDYNGYVYASDEGRMLARRGDKRFCLGHVGANTWNELFKGNLAKEVVKASCVECLPECATCAYQLYCGADPVRYYAENGTLEGHRPSSSFCQKTKGALDYIFYLLSLNDDRINKVFWSWINY</sequence>
<dbReference type="GO" id="GO:0046872">
    <property type="term" value="F:metal ion binding"/>
    <property type="evidence" value="ECO:0007669"/>
    <property type="project" value="UniProtKB-KW"/>
</dbReference>
<evidence type="ECO:0000256" key="6">
    <source>
        <dbReference type="ARBA" id="ARBA00023014"/>
    </source>
</evidence>
<feature type="domain" description="Radical SAM core" evidence="8">
    <location>
        <begin position="87"/>
        <end position="320"/>
    </location>
</feature>
<evidence type="ECO:0000256" key="7">
    <source>
        <dbReference type="ARBA" id="ARBA00023601"/>
    </source>
</evidence>
<dbReference type="InterPro" id="IPR007197">
    <property type="entry name" value="rSAM"/>
</dbReference>
<keyword evidence="6" id="KW-0411">Iron-sulfur</keyword>
<protein>
    <submittedName>
        <fullName evidence="9">Paired radical SAM protein 1</fullName>
    </submittedName>
</protein>
<keyword evidence="4" id="KW-0479">Metal-binding</keyword>
<dbReference type="AlphaFoldDB" id="A0A133S1F8"/>
<evidence type="ECO:0000256" key="2">
    <source>
        <dbReference type="ARBA" id="ARBA00022485"/>
    </source>
</evidence>
<evidence type="ECO:0000313" key="10">
    <source>
        <dbReference type="Proteomes" id="UP000070226"/>
    </source>
</evidence>
<dbReference type="PATRIC" id="fig|39777.7.peg.1788"/>
<accession>A0A133S1F8</accession>
<reference evidence="9 10" key="1">
    <citation type="submission" date="2016-01" db="EMBL/GenBank/DDBJ databases">
        <authorList>
            <person name="Oliw E.H."/>
        </authorList>
    </citation>
    <scope>NUCLEOTIDE SEQUENCE [LARGE SCALE GENOMIC DNA]</scope>
    <source>
        <strain evidence="9 10">CMW7756B</strain>
    </source>
</reference>
<dbReference type="PANTHER" id="PTHR43273">
    <property type="entry name" value="ANAEROBIC SULFATASE-MATURATING ENZYME HOMOLOG ASLB-RELATED"/>
    <property type="match status" value="1"/>
</dbReference>
<dbReference type="RefSeq" id="WP_060807935.1">
    <property type="nucleotide sequence ID" value="NZ_KQ958122.1"/>
</dbReference>
<dbReference type="EMBL" id="LRQT01000097">
    <property type="protein sequence ID" value="KXA62161.1"/>
    <property type="molecule type" value="Genomic_DNA"/>
</dbReference>
<dbReference type="CDD" id="cd01335">
    <property type="entry name" value="Radical_SAM"/>
    <property type="match status" value="1"/>
</dbReference>
<comment type="similarity">
    <text evidence="7">Belongs to the radical SAM superfamily. Anaerobic sulfatase-maturating enzyme family.</text>
</comment>
<dbReference type="Pfam" id="PF04055">
    <property type="entry name" value="Radical_SAM"/>
    <property type="match status" value="1"/>
</dbReference>
<evidence type="ECO:0000313" key="9">
    <source>
        <dbReference type="EMBL" id="KXA62161.1"/>
    </source>
</evidence>